<sequence>MGTTALRQLLKSLCNDSLWNYAVLWKLRHESPMILTWEDGYFNYPKPRELVESITNVGYCKGVTDMFSPQLETNTSSGSLEDYPVGLLVADMSHLHYALGEGVVGKVAFTRVHCWVSFNSIFTGDVQLIPECPEEWLVQFASGIRTILLVPVLPHGVLQLGSLEEVAEDVNIVANVKGRFHGLLSVGGNSSTFSVKEEFEPKPSSPLMSGAIECLNAPSTTAFTSVKTQDLNHSIPVNSVEIDNNNPSSASQVLPLITAEDSFMPDGKDLLEALQYERENRIDVPPISLAEISIPSVSINASQLEMMESKLFELSCLMEELQAYSDCNDYNVGMFGESFNGIISSYPAGDVAGEPSGGQATNDTDNKVISSFFRFPKDSELHEVLGPKQTNEKLWDSSFLVEDTCSTPSFACNKDPSKRTEPSWFARGGDAGYLLEAVVANAYSGSDDTSVISDSFKSSTSFSGHFAASPKPQKQSKASTLVKDDSTPCDHLRSACVIGNKNADSSSGTLRSMMDTIFSKEQHERGSDDTLVRKGHKTTVSKRRAKPGDNQRPRPRDRQLIQDRVKELRELVPNGAKCSIDGLLDRTIRHMLYLRSVTDQAEKLRQCVHQELDGNKNWRSYETKENRRSGASWACEFGNEFLACPILVEDLACPGHMLIEILCNEHCLFLEIAQVIRSLELTILKGVLESRSNNTWARFIVEASKGFHRLDIFWPLMQLLQRKRSPISSKI</sequence>
<evidence type="ECO:0000256" key="3">
    <source>
        <dbReference type="ARBA" id="ARBA00023163"/>
    </source>
</evidence>
<feature type="region of interest" description="Disordered" evidence="5">
    <location>
        <begin position="520"/>
        <end position="558"/>
    </location>
</feature>
<proteinExistence type="evidence at transcript level"/>
<dbReference type="Pfam" id="PF23176">
    <property type="entry name" value="bHLH_LHW"/>
    <property type="match status" value="1"/>
</dbReference>
<dbReference type="InterPro" id="IPR043561">
    <property type="entry name" value="LHW-like"/>
</dbReference>
<dbReference type="EMBL" id="KX644921">
    <property type="protein sequence ID" value="AST25600.1"/>
    <property type="molecule type" value="mRNA"/>
</dbReference>
<feature type="compositionally biased region" description="Basic and acidic residues" evidence="5">
    <location>
        <begin position="520"/>
        <end position="532"/>
    </location>
</feature>
<protein>
    <submittedName>
        <fullName evidence="7">LMYC8</fullName>
    </submittedName>
</protein>
<evidence type="ECO:0000259" key="6">
    <source>
        <dbReference type="PROSITE" id="PS50888"/>
    </source>
</evidence>
<dbReference type="GO" id="GO:0003700">
    <property type="term" value="F:DNA-binding transcription factor activity"/>
    <property type="evidence" value="ECO:0007669"/>
    <property type="project" value="InterPro"/>
</dbReference>
<evidence type="ECO:0000256" key="1">
    <source>
        <dbReference type="ARBA" id="ARBA00004123"/>
    </source>
</evidence>
<dbReference type="GO" id="GO:0046983">
    <property type="term" value="F:protein dimerization activity"/>
    <property type="evidence" value="ECO:0007669"/>
    <property type="project" value="InterPro"/>
</dbReference>
<name>A0A343IVF4_HEVBR</name>
<accession>A0A343IVF4</accession>
<feature type="compositionally biased region" description="Basic residues" evidence="5">
    <location>
        <begin position="533"/>
        <end position="545"/>
    </location>
</feature>
<evidence type="ECO:0000313" key="7">
    <source>
        <dbReference type="EMBL" id="AST25600.1"/>
    </source>
</evidence>
<dbReference type="PROSITE" id="PS50888">
    <property type="entry name" value="BHLH"/>
    <property type="match status" value="1"/>
</dbReference>
<evidence type="ECO:0000256" key="4">
    <source>
        <dbReference type="ARBA" id="ARBA00023242"/>
    </source>
</evidence>
<feature type="domain" description="BHLH" evidence="6">
    <location>
        <begin position="545"/>
        <end position="594"/>
    </location>
</feature>
<feature type="region of interest" description="Disordered" evidence="5">
    <location>
        <begin position="462"/>
        <end position="486"/>
    </location>
</feature>
<keyword evidence="2" id="KW-0805">Transcription regulation</keyword>
<organism evidence="7">
    <name type="scientific">Hevea brasiliensis</name>
    <name type="common">Para rubber tree</name>
    <name type="synonym">Siphonia brasiliensis</name>
    <dbReference type="NCBI Taxonomy" id="3981"/>
    <lineage>
        <taxon>Eukaryota</taxon>
        <taxon>Viridiplantae</taxon>
        <taxon>Streptophyta</taxon>
        <taxon>Embryophyta</taxon>
        <taxon>Tracheophyta</taxon>
        <taxon>Spermatophyta</taxon>
        <taxon>Magnoliopsida</taxon>
        <taxon>eudicotyledons</taxon>
        <taxon>Gunneridae</taxon>
        <taxon>Pentapetalae</taxon>
        <taxon>rosids</taxon>
        <taxon>fabids</taxon>
        <taxon>Malpighiales</taxon>
        <taxon>Euphorbiaceae</taxon>
        <taxon>Crotonoideae</taxon>
        <taxon>Micrandreae</taxon>
        <taxon>Hevea</taxon>
    </lineage>
</organism>
<evidence type="ECO:0000256" key="5">
    <source>
        <dbReference type="SAM" id="MobiDB-lite"/>
    </source>
</evidence>
<keyword evidence="4" id="KW-0539">Nucleus</keyword>
<dbReference type="GO" id="GO:0005634">
    <property type="term" value="C:nucleus"/>
    <property type="evidence" value="ECO:0007669"/>
    <property type="project" value="UniProtKB-SubCell"/>
</dbReference>
<dbReference type="PANTHER" id="PTHR46196">
    <property type="entry name" value="TRANSCRIPTION FACTOR BHLH155-LIKE ISOFORM X1-RELATED"/>
    <property type="match status" value="1"/>
</dbReference>
<evidence type="ECO:0000256" key="2">
    <source>
        <dbReference type="ARBA" id="ARBA00023015"/>
    </source>
</evidence>
<dbReference type="AlphaFoldDB" id="A0A343IVF4"/>
<keyword evidence="3" id="KW-0804">Transcription</keyword>
<dbReference type="Pfam" id="PF14215">
    <property type="entry name" value="bHLH-MYC_N"/>
    <property type="match status" value="1"/>
</dbReference>
<dbReference type="InterPro" id="IPR025610">
    <property type="entry name" value="MYC/MYB_N"/>
</dbReference>
<dbReference type="InterPro" id="IPR011598">
    <property type="entry name" value="bHLH_dom"/>
</dbReference>
<dbReference type="PANTHER" id="PTHR46196:SF3">
    <property type="entry name" value="TRANSCRIPTION FACTOR LHW-LIKE ISOFORM X1"/>
    <property type="match status" value="1"/>
</dbReference>
<reference evidence="7" key="1">
    <citation type="submission" date="2016-08" db="EMBL/GenBank/DDBJ databases">
        <title>Characterization of MYC transcription factor family genes in rubber-producing laticifer cells of rubber tree (Hevea brasiliensis Muell. Arg.).</title>
        <authorList>
            <person name="Zhang S.-X."/>
            <person name="Tian W.-M."/>
        </authorList>
    </citation>
    <scope>NUCLEOTIDE SEQUENCE</scope>
</reference>
<comment type="subcellular location">
    <subcellularLocation>
        <location evidence="1">Nucleus</location>
    </subcellularLocation>
</comment>
<feature type="compositionally biased region" description="Basic and acidic residues" evidence="5">
    <location>
        <begin position="546"/>
        <end position="558"/>
    </location>
</feature>